<organism evidence="16 17">
    <name type="scientific">Brevundimonas faecalis</name>
    <dbReference type="NCBI Taxonomy" id="947378"/>
    <lineage>
        <taxon>Bacteria</taxon>
        <taxon>Pseudomonadati</taxon>
        <taxon>Pseudomonadota</taxon>
        <taxon>Alphaproteobacteria</taxon>
        <taxon>Caulobacterales</taxon>
        <taxon>Caulobacteraceae</taxon>
        <taxon>Brevundimonas</taxon>
    </lineage>
</organism>
<keyword evidence="5 11" id="KW-0812">Transmembrane</keyword>
<feature type="signal peptide" evidence="13">
    <location>
        <begin position="1"/>
        <end position="26"/>
    </location>
</feature>
<comment type="caution">
    <text evidence="16">The sequence shown here is derived from an EMBL/GenBank/DDBJ whole genome shotgun (WGS) entry which is preliminary data.</text>
</comment>
<evidence type="ECO:0000256" key="12">
    <source>
        <dbReference type="RuleBase" id="RU003357"/>
    </source>
</evidence>
<evidence type="ECO:0000259" key="14">
    <source>
        <dbReference type="Pfam" id="PF00593"/>
    </source>
</evidence>
<evidence type="ECO:0000256" key="1">
    <source>
        <dbReference type="ARBA" id="ARBA00004571"/>
    </source>
</evidence>
<keyword evidence="6" id="KW-0408">Iron</keyword>
<feature type="domain" description="TonB-dependent receptor plug" evidence="15">
    <location>
        <begin position="46"/>
        <end position="149"/>
    </location>
</feature>
<keyword evidence="17" id="KW-1185">Reference proteome</keyword>
<dbReference type="Proteomes" id="UP001549313">
    <property type="component" value="Unassembled WGS sequence"/>
</dbReference>
<dbReference type="Pfam" id="PF00593">
    <property type="entry name" value="TonB_dep_Rec_b-barrel"/>
    <property type="match status" value="1"/>
</dbReference>
<dbReference type="PROSITE" id="PS52016">
    <property type="entry name" value="TONB_DEPENDENT_REC_3"/>
    <property type="match status" value="1"/>
</dbReference>
<dbReference type="InterPro" id="IPR039426">
    <property type="entry name" value="TonB-dep_rcpt-like"/>
</dbReference>
<protein>
    <submittedName>
        <fullName evidence="16">Iron complex outermembrane receptor protein</fullName>
    </submittedName>
</protein>
<dbReference type="PANTHER" id="PTHR32552">
    <property type="entry name" value="FERRICHROME IRON RECEPTOR-RELATED"/>
    <property type="match status" value="1"/>
</dbReference>
<keyword evidence="10 11" id="KW-0998">Cell outer membrane</keyword>
<evidence type="ECO:0000256" key="10">
    <source>
        <dbReference type="ARBA" id="ARBA00023237"/>
    </source>
</evidence>
<dbReference type="InterPro" id="IPR000531">
    <property type="entry name" value="Beta-barrel_TonB"/>
</dbReference>
<dbReference type="PANTHER" id="PTHR32552:SF81">
    <property type="entry name" value="TONB-DEPENDENT OUTER MEMBRANE RECEPTOR"/>
    <property type="match status" value="1"/>
</dbReference>
<feature type="chain" id="PRO_5045453953" evidence="13">
    <location>
        <begin position="27"/>
        <end position="718"/>
    </location>
</feature>
<reference evidence="16 17" key="1">
    <citation type="submission" date="2024-06" db="EMBL/GenBank/DDBJ databases">
        <title>Sorghum-associated microbial communities from plants grown in Nebraska, USA.</title>
        <authorList>
            <person name="Schachtman D."/>
        </authorList>
    </citation>
    <scope>NUCLEOTIDE SEQUENCE [LARGE SCALE GENOMIC DNA]</scope>
    <source>
        <strain evidence="16 17">2814</strain>
    </source>
</reference>
<comment type="similarity">
    <text evidence="11 12">Belongs to the TonB-dependent receptor family.</text>
</comment>
<evidence type="ECO:0000256" key="6">
    <source>
        <dbReference type="ARBA" id="ARBA00023004"/>
    </source>
</evidence>
<dbReference type="RefSeq" id="WP_354088300.1">
    <property type="nucleotide sequence ID" value="NZ_JBEPTF010000001.1"/>
</dbReference>
<keyword evidence="16" id="KW-0675">Receptor</keyword>
<dbReference type="InterPro" id="IPR012910">
    <property type="entry name" value="Plug_dom"/>
</dbReference>
<proteinExistence type="inferred from homology"/>
<sequence>MRHRAYVLGGTALAASLSVLAGGAFAQDAVQVDDIIVTARKTNERLQEVPLAITAVNAEEMQRRGIREVTDLSSVAPGLNIEKDQGRRFERPVIRGQANVYGSPNAASFVDGVYIPDSLFATEMAFVNQVEVIKGPQSALYGRQTFSGAISYTTRKPSNEVEGLIRATAAEHDEYNFLMGLSGPLVRDVLSAQASVNYYTYGGEYRNNAPGTPSNGKTIGQEKTVGGTLALLYTPTPDLSFMLRGSYAYNDDGHEPMAIQRSTANNCYLSARTQYYCGAIKVTPDMIGLNLDEIGGGGVERKTGRLSLTTEYDHNGYTLTSISAYNDSEEHRKADLDFLPQRLLGGSLHVDDRVNIKGFSQELRLASPRSERLHWLAGAYYFNSDRWDGRYRYVSRTLQNNGTVETENLAAFGLVGFDFTDKLSGTAEVRVAEEKLRLTGGDSHFNYEATYRSTNPRFTLSYKATDDLMIYGLVARGNKPGGFNTDVRLAAADRSYGEETAWNYELGFKSDLFDRRVRLNVAGYYIDWSNQQMTQVANLSATETVSFIRNVGEVEVKGVEVEAQTKITSDWSVRGTFAYADSEYTNAKDPDFATLSGGDGDVRGKAIPNAPKIQYSLGTNYAWNVGENRFFIDGTYAFRSKKYDQVANLAWVDGRDTANLQLGWERGPHRVILFGRNIFDNIDPVGIIRYSDFTTNRRGFVGSLPRGRQIGLTYEANF</sequence>
<keyword evidence="2 11" id="KW-0813">Transport</keyword>
<feature type="domain" description="TonB-dependent receptor-like beta-barrel" evidence="14">
    <location>
        <begin position="298"/>
        <end position="667"/>
    </location>
</feature>
<evidence type="ECO:0000313" key="17">
    <source>
        <dbReference type="Proteomes" id="UP001549313"/>
    </source>
</evidence>
<evidence type="ECO:0000256" key="7">
    <source>
        <dbReference type="ARBA" id="ARBA00023065"/>
    </source>
</evidence>
<evidence type="ECO:0000256" key="8">
    <source>
        <dbReference type="ARBA" id="ARBA00023077"/>
    </source>
</evidence>
<keyword evidence="9 11" id="KW-0472">Membrane</keyword>
<evidence type="ECO:0000313" key="16">
    <source>
        <dbReference type="EMBL" id="MET4683377.1"/>
    </source>
</evidence>
<evidence type="ECO:0000256" key="4">
    <source>
        <dbReference type="ARBA" id="ARBA00022496"/>
    </source>
</evidence>
<evidence type="ECO:0000256" key="9">
    <source>
        <dbReference type="ARBA" id="ARBA00023136"/>
    </source>
</evidence>
<keyword evidence="4" id="KW-0410">Iron transport</keyword>
<accession>A0ABV2R9X8</accession>
<evidence type="ECO:0000256" key="13">
    <source>
        <dbReference type="SAM" id="SignalP"/>
    </source>
</evidence>
<keyword evidence="13" id="KW-0732">Signal</keyword>
<dbReference type="EMBL" id="JBEPTF010000001">
    <property type="protein sequence ID" value="MET4683377.1"/>
    <property type="molecule type" value="Genomic_DNA"/>
</dbReference>
<evidence type="ECO:0000256" key="3">
    <source>
        <dbReference type="ARBA" id="ARBA00022452"/>
    </source>
</evidence>
<gene>
    <name evidence="16" type="ORF">ABIE19_001286</name>
</gene>
<comment type="subcellular location">
    <subcellularLocation>
        <location evidence="1 11">Cell outer membrane</location>
        <topology evidence="1 11">Multi-pass membrane protein</topology>
    </subcellularLocation>
</comment>
<dbReference type="SUPFAM" id="SSF56935">
    <property type="entry name" value="Porins"/>
    <property type="match status" value="1"/>
</dbReference>
<name>A0ABV2R9X8_9CAUL</name>
<keyword evidence="3 11" id="KW-1134">Transmembrane beta strand</keyword>
<evidence type="ECO:0000256" key="5">
    <source>
        <dbReference type="ARBA" id="ARBA00022692"/>
    </source>
</evidence>
<evidence type="ECO:0000259" key="15">
    <source>
        <dbReference type="Pfam" id="PF07715"/>
    </source>
</evidence>
<dbReference type="Pfam" id="PF07715">
    <property type="entry name" value="Plug"/>
    <property type="match status" value="1"/>
</dbReference>
<dbReference type="Gene3D" id="2.40.170.20">
    <property type="entry name" value="TonB-dependent receptor, beta-barrel domain"/>
    <property type="match status" value="1"/>
</dbReference>
<evidence type="ECO:0000256" key="2">
    <source>
        <dbReference type="ARBA" id="ARBA00022448"/>
    </source>
</evidence>
<evidence type="ECO:0000256" key="11">
    <source>
        <dbReference type="PROSITE-ProRule" id="PRU01360"/>
    </source>
</evidence>
<dbReference type="InterPro" id="IPR036942">
    <property type="entry name" value="Beta-barrel_TonB_sf"/>
</dbReference>
<keyword evidence="8 12" id="KW-0798">TonB box</keyword>
<keyword evidence="7" id="KW-0406">Ion transport</keyword>